<comment type="similarity">
    <text evidence="1 2">Belongs to the enoyl-CoA hydratase/isomerase family.</text>
</comment>
<protein>
    <submittedName>
        <fullName evidence="3">2-(1,2-epoxy-1,2-dihydrophenyl)acetyl-CoA isomerase</fullName>
    </submittedName>
</protein>
<dbReference type="FunCoup" id="A0A4R2PRB5">
    <property type="interactions" value="119"/>
</dbReference>
<dbReference type="PROSITE" id="PS00166">
    <property type="entry name" value="ENOYL_COA_HYDRATASE"/>
    <property type="match status" value="1"/>
</dbReference>
<dbReference type="AlphaFoldDB" id="A0A4R2PRB5"/>
<dbReference type="Gene3D" id="1.10.12.10">
    <property type="entry name" value="Lyase 2-enoyl-coa Hydratase, Chain A, domain 2"/>
    <property type="match status" value="1"/>
</dbReference>
<dbReference type="Proteomes" id="UP000295399">
    <property type="component" value="Unassembled WGS sequence"/>
</dbReference>
<dbReference type="InParanoid" id="A0A4R2PRB5"/>
<dbReference type="PANTHER" id="PTHR43459:SF1">
    <property type="entry name" value="EG:BACN32G11.4 PROTEIN"/>
    <property type="match status" value="1"/>
</dbReference>
<evidence type="ECO:0000313" key="4">
    <source>
        <dbReference type="Proteomes" id="UP000295399"/>
    </source>
</evidence>
<dbReference type="GO" id="GO:0016853">
    <property type="term" value="F:isomerase activity"/>
    <property type="evidence" value="ECO:0007669"/>
    <property type="project" value="UniProtKB-KW"/>
</dbReference>
<evidence type="ECO:0000256" key="1">
    <source>
        <dbReference type="ARBA" id="ARBA00005254"/>
    </source>
</evidence>
<comment type="caution">
    <text evidence="3">The sequence shown here is derived from an EMBL/GenBank/DDBJ whole genome shotgun (WGS) entry which is preliminary data.</text>
</comment>
<dbReference type="SUPFAM" id="SSF52096">
    <property type="entry name" value="ClpP/crotonase"/>
    <property type="match status" value="1"/>
</dbReference>
<dbReference type="InterPro" id="IPR018376">
    <property type="entry name" value="Enoyl-CoA_hyd/isom_CS"/>
</dbReference>
<proteinExistence type="inferred from homology"/>
<dbReference type="InterPro" id="IPR014748">
    <property type="entry name" value="Enoyl-CoA_hydra_C"/>
</dbReference>
<gene>
    <name evidence="3" type="ORF">EV659_101306</name>
</gene>
<name>A0A4R2PRB5_RHOSA</name>
<keyword evidence="3" id="KW-0413">Isomerase</keyword>
<dbReference type="OrthoDB" id="9781757at2"/>
<dbReference type="InterPro" id="IPR029045">
    <property type="entry name" value="ClpP/crotonase-like_dom_sf"/>
</dbReference>
<accession>A0A4R2PRB5</accession>
<dbReference type="Gene3D" id="3.90.226.10">
    <property type="entry name" value="2-enoyl-CoA Hydratase, Chain A, domain 1"/>
    <property type="match status" value="1"/>
</dbReference>
<evidence type="ECO:0000256" key="2">
    <source>
        <dbReference type="RuleBase" id="RU003707"/>
    </source>
</evidence>
<evidence type="ECO:0000313" key="3">
    <source>
        <dbReference type="EMBL" id="TCP38402.1"/>
    </source>
</evidence>
<sequence>MTAEPLIYECQDKVAVITLNRPEALNALTVELLDALASALDRAGEEARAVLLTGAGRGFCSGADLAAQQQRMMQPDRDLGALLDDHYHPVLRKLRNLPCPVVAAVNGAAAGAGMSVALSADIVLAARSAYFLQAFVNIGLVPDAGSSYLLPRLVGQARATAMMMLGEKVPAETAAQWGMIYKVVDDAALMDEAHNVATRLAGGAPMALDRIRQLAQAAPDSGFEDQIAMEANLQREAGRTHDFLEGVTAFMQKRPAAFKGQ</sequence>
<organism evidence="3 4">
    <name type="scientific">Rhodothalassium salexigens DSM 2132</name>
    <dbReference type="NCBI Taxonomy" id="1188247"/>
    <lineage>
        <taxon>Bacteria</taxon>
        <taxon>Pseudomonadati</taxon>
        <taxon>Pseudomonadota</taxon>
        <taxon>Alphaproteobacteria</taxon>
        <taxon>Rhodothalassiales</taxon>
        <taxon>Rhodothalassiaceae</taxon>
        <taxon>Rhodothalassium</taxon>
    </lineage>
</organism>
<dbReference type="CDD" id="cd06558">
    <property type="entry name" value="crotonase-like"/>
    <property type="match status" value="1"/>
</dbReference>
<dbReference type="Pfam" id="PF00378">
    <property type="entry name" value="ECH_1"/>
    <property type="match status" value="1"/>
</dbReference>
<reference evidence="3 4" key="1">
    <citation type="submission" date="2019-03" db="EMBL/GenBank/DDBJ databases">
        <title>Genomic Encyclopedia of Type Strains, Phase IV (KMG-IV): sequencing the most valuable type-strain genomes for metagenomic binning, comparative biology and taxonomic classification.</title>
        <authorList>
            <person name="Goeker M."/>
        </authorList>
    </citation>
    <scope>NUCLEOTIDE SEQUENCE [LARGE SCALE GENOMIC DNA]</scope>
    <source>
        <strain evidence="3 4">DSM 2132</strain>
    </source>
</reference>
<dbReference type="RefSeq" id="WP_132706805.1">
    <property type="nucleotide sequence ID" value="NZ_JACIGF010000001.1"/>
</dbReference>
<dbReference type="EMBL" id="SLXO01000001">
    <property type="protein sequence ID" value="TCP38402.1"/>
    <property type="molecule type" value="Genomic_DNA"/>
</dbReference>
<dbReference type="InterPro" id="IPR001753">
    <property type="entry name" value="Enoyl-CoA_hydra/iso"/>
</dbReference>
<dbReference type="PANTHER" id="PTHR43459">
    <property type="entry name" value="ENOYL-COA HYDRATASE"/>
    <property type="match status" value="1"/>
</dbReference>
<keyword evidence="4" id="KW-1185">Reference proteome</keyword>